<proteinExistence type="predicted"/>
<feature type="compositionally biased region" description="Basic and acidic residues" evidence="1">
    <location>
        <begin position="281"/>
        <end position="295"/>
    </location>
</feature>
<feature type="region of interest" description="Disordered" evidence="1">
    <location>
        <begin position="1"/>
        <end position="28"/>
    </location>
</feature>
<feature type="region of interest" description="Disordered" evidence="1">
    <location>
        <begin position="252"/>
        <end position="296"/>
    </location>
</feature>
<dbReference type="RefSeq" id="XP_060458264.1">
    <property type="nucleotide sequence ID" value="XM_060601807.1"/>
</dbReference>
<name>A0AA48QWY6_9TREE</name>
<reference evidence="2" key="1">
    <citation type="journal article" date="2023" name="BMC Genomics">
        <title>Chromosome-level genome assemblies of Cutaneotrichosporon spp. (Trichosporonales, Basidiomycota) reveal imbalanced evolution between nucleotide sequences and chromosome synteny.</title>
        <authorList>
            <person name="Kobayashi Y."/>
            <person name="Kayamori A."/>
            <person name="Aoki K."/>
            <person name="Shiwa Y."/>
            <person name="Matsutani M."/>
            <person name="Fujita N."/>
            <person name="Sugita T."/>
            <person name="Iwasaki W."/>
            <person name="Tanaka N."/>
            <person name="Takashima M."/>
        </authorList>
    </citation>
    <scope>NUCLEOTIDE SEQUENCE</scope>
    <source>
        <strain evidence="2">HIS019</strain>
    </source>
</reference>
<feature type="compositionally biased region" description="Polar residues" evidence="1">
    <location>
        <begin position="360"/>
        <end position="381"/>
    </location>
</feature>
<accession>A0AA48QWY6</accession>
<dbReference type="GeneID" id="85496869"/>
<dbReference type="KEGG" id="ccac:CcaHIS019_0506270"/>
<protein>
    <submittedName>
        <fullName evidence="2">Uncharacterized protein</fullName>
    </submittedName>
</protein>
<organism evidence="2 3">
    <name type="scientific">Cutaneotrichosporon cavernicola</name>
    <dbReference type="NCBI Taxonomy" id="279322"/>
    <lineage>
        <taxon>Eukaryota</taxon>
        <taxon>Fungi</taxon>
        <taxon>Dikarya</taxon>
        <taxon>Basidiomycota</taxon>
        <taxon>Agaricomycotina</taxon>
        <taxon>Tremellomycetes</taxon>
        <taxon>Trichosporonales</taxon>
        <taxon>Trichosporonaceae</taxon>
        <taxon>Cutaneotrichosporon</taxon>
    </lineage>
</organism>
<dbReference type="EMBL" id="AP028216">
    <property type="protein sequence ID" value="BEI92999.1"/>
    <property type="molecule type" value="Genomic_DNA"/>
</dbReference>
<dbReference type="Gene3D" id="6.10.140.1020">
    <property type="match status" value="1"/>
</dbReference>
<feature type="region of interest" description="Disordered" evidence="1">
    <location>
        <begin position="181"/>
        <end position="235"/>
    </location>
</feature>
<keyword evidence="3" id="KW-1185">Reference proteome</keyword>
<dbReference type="Proteomes" id="UP001233271">
    <property type="component" value="Chromosome 5"/>
</dbReference>
<feature type="region of interest" description="Disordered" evidence="1">
    <location>
        <begin position="84"/>
        <end position="108"/>
    </location>
</feature>
<evidence type="ECO:0000256" key="1">
    <source>
        <dbReference type="SAM" id="MobiDB-lite"/>
    </source>
</evidence>
<dbReference type="AlphaFoldDB" id="A0AA48QWY6"/>
<gene>
    <name evidence="2" type="ORF">CcaverHIS019_0506270</name>
</gene>
<feature type="region of interest" description="Disordered" evidence="1">
    <location>
        <begin position="357"/>
        <end position="383"/>
    </location>
</feature>
<feature type="compositionally biased region" description="Basic and acidic residues" evidence="1">
    <location>
        <begin position="99"/>
        <end position="108"/>
    </location>
</feature>
<sequence length="567" mass="62393">MVTDDVGILHHLPHGPPPLPGDEAEHGPNHLPTAPHIYSHTHHSLIHRVTPRRLPQRGLSPNFSINSYYLDLLNRIGFNSPLPAGSNTPFPSSPVRPPKPAERLEPTKEGSKNLVPVVAMRERTTHVWSFVAHVSQALQMESDWPMSSQIVEEGDTALETRLLPTPPAELSIGFMDLDHPVGGMSQGPDGSVPATRPDIAGPSLLGPEPGRSVPPQGFTSKVPPVSPSPDPDASSLMVVDHAPLKRQAMRGNFRAPEQVAPEEAQWRTGKAPGYQGLNQKRKAESSSDHENESRDIGVSAARVLKRPFKPPTIVKLPTARKVRLKPTQPAAPVNKPRIGLTRQLGTTLRAKPFIPPSQAADGSSAQPHLNSFRRTSRSGKSSAMDLNKPLIASLENRLLTIRKAINLDQSNNDSVVDGRVHTWRHAGREVADMLFALLPQPSEDCESRLTSSHWDDWGYGNDHHSERLTPVQLEYLRNAPTDANGDILDEAGDRVFGGNDDITSFIDQALSLDHCTPATERYRDECDPVPKTEYGVWDKGAMLLRLRVDPNLLGWDREAEDWMEMGE</sequence>
<evidence type="ECO:0000313" key="3">
    <source>
        <dbReference type="Proteomes" id="UP001233271"/>
    </source>
</evidence>
<evidence type="ECO:0000313" key="2">
    <source>
        <dbReference type="EMBL" id="BEI92999.1"/>
    </source>
</evidence>